<dbReference type="NCBIfam" id="TIGR04086">
    <property type="entry name" value="TIGR04086_membr"/>
    <property type="match status" value="1"/>
</dbReference>
<evidence type="ECO:0000313" key="3">
    <source>
        <dbReference type="Proteomes" id="UP001231362"/>
    </source>
</evidence>
<keyword evidence="3" id="KW-1185">Reference proteome</keyword>
<comment type="caution">
    <text evidence="2">The sequence shown here is derived from an EMBL/GenBank/DDBJ whole genome shotgun (WGS) entry which is preliminary data.</text>
</comment>
<reference evidence="2 3" key="1">
    <citation type="submission" date="2023-07" db="EMBL/GenBank/DDBJ databases">
        <title>Genomic Encyclopedia of Type Strains, Phase IV (KMG-IV): sequencing the most valuable type-strain genomes for metagenomic binning, comparative biology and taxonomic classification.</title>
        <authorList>
            <person name="Goeker M."/>
        </authorList>
    </citation>
    <scope>NUCLEOTIDE SEQUENCE [LARGE SCALE GENOMIC DNA]</scope>
    <source>
        <strain evidence="2 3">DSM 23948</strain>
    </source>
</reference>
<evidence type="ECO:0000313" key="2">
    <source>
        <dbReference type="EMBL" id="MDQ0156089.1"/>
    </source>
</evidence>
<keyword evidence="1" id="KW-1133">Transmembrane helix</keyword>
<gene>
    <name evidence="2" type="ORF">J2S07_002407</name>
</gene>
<evidence type="ECO:0000256" key="1">
    <source>
        <dbReference type="SAM" id="Phobius"/>
    </source>
</evidence>
<keyword evidence="1" id="KW-0812">Transmembrane</keyword>
<feature type="transmembrane region" description="Helical" evidence="1">
    <location>
        <begin position="31"/>
        <end position="49"/>
    </location>
</feature>
<sequence>MSGALTGIGYTLIIFLFQYLGHDSLFSLEQMVYHACYIVTAMMGGILGVNMTTPKVRKA</sequence>
<proteinExistence type="predicted"/>
<protein>
    <submittedName>
        <fullName evidence="2">Membrane protein (TIGR04086 family)</fullName>
    </submittedName>
</protein>
<feature type="transmembrane region" description="Helical" evidence="1">
    <location>
        <begin position="7"/>
        <end position="25"/>
    </location>
</feature>
<name>A0ABT9V576_9BACL</name>
<keyword evidence="1" id="KW-0472">Membrane</keyword>
<dbReference type="Pfam" id="PF12670">
    <property type="entry name" value="DUF3792"/>
    <property type="match status" value="1"/>
</dbReference>
<dbReference type="EMBL" id="JAUSTU010000010">
    <property type="protein sequence ID" value="MDQ0156089.1"/>
    <property type="molecule type" value="Genomic_DNA"/>
</dbReference>
<dbReference type="Proteomes" id="UP001231362">
    <property type="component" value="Unassembled WGS sequence"/>
</dbReference>
<organism evidence="2 3">
    <name type="scientific">Anoxybacillus andreesenii</name>
    <dbReference type="NCBI Taxonomy" id="1325932"/>
    <lineage>
        <taxon>Bacteria</taxon>
        <taxon>Bacillati</taxon>
        <taxon>Bacillota</taxon>
        <taxon>Bacilli</taxon>
        <taxon>Bacillales</taxon>
        <taxon>Anoxybacillaceae</taxon>
        <taxon>Anoxybacillus</taxon>
    </lineage>
</organism>
<accession>A0ABT9V576</accession>
<dbReference type="InterPro" id="IPR023804">
    <property type="entry name" value="DUF3792_TM"/>
</dbReference>